<comment type="caution">
    <text evidence="1">The sequence shown here is derived from an EMBL/GenBank/DDBJ whole genome shotgun (WGS) entry which is preliminary data.</text>
</comment>
<dbReference type="AlphaFoldDB" id="A0A4U5NUD9"/>
<organism evidence="1 2">
    <name type="scientific">Steinernema carpocapsae</name>
    <name type="common">Entomopathogenic nematode</name>
    <dbReference type="NCBI Taxonomy" id="34508"/>
    <lineage>
        <taxon>Eukaryota</taxon>
        <taxon>Metazoa</taxon>
        <taxon>Ecdysozoa</taxon>
        <taxon>Nematoda</taxon>
        <taxon>Chromadorea</taxon>
        <taxon>Rhabditida</taxon>
        <taxon>Tylenchina</taxon>
        <taxon>Panagrolaimomorpha</taxon>
        <taxon>Strongyloidoidea</taxon>
        <taxon>Steinernematidae</taxon>
        <taxon>Steinernema</taxon>
    </lineage>
</organism>
<name>A0A4U5NUD9_STECR</name>
<gene>
    <name evidence="1" type="ORF">L596_011292</name>
</gene>
<dbReference type="Proteomes" id="UP000298663">
    <property type="component" value="Unassembled WGS sequence"/>
</dbReference>
<dbReference type="EMBL" id="AZBU02000003">
    <property type="protein sequence ID" value="TKR86773.1"/>
    <property type="molecule type" value="Genomic_DNA"/>
</dbReference>
<evidence type="ECO:0000313" key="1">
    <source>
        <dbReference type="EMBL" id="TKR86773.1"/>
    </source>
</evidence>
<reference evidence="1 2" key="2">
    <citation type="journal article" date="2019" name="G3 (Bethesda)">
        <title>Hybrid Assembly of the Genome of the Entomopathogenic Nematode Steinernema carpocapsae Identifies the X-Chromosome.</title>
        <authorList>
            <person name="Serra L."/>
            <person name="Macchietto M."/>
            <person name="Macias-Munoz A."/>
            <person name="McGill C.J."/>
            <person name="Rodriguez I.M."/>
            <person name="Rodriguez B."/>
            <person name="Murad R."/>
            <person name="Mortazavi A."/>
        </authorList>
    </citation>
    <scope>NUCLEOTIDE SEQUENCE [LARGE SCALE GENOMIC DNA]</scope>
    <source>
        <strain evidence="1 2">ALL</strain>
    </source>
</reference>
<keyword evidence="2" id="KW-1185">Reference proteome</keyword>
<protein>
    <submittedName>
        <fullName evidence="1">Uncharacterized protein</fullName>
    </submittedName>
</protein>
<accession>A0A4U5NUD9</accession>
<proteinExistence type="predicted"/>
<sequence>MDFIDSRPVDAALINEYSEPVVVFFLSREGRSRLVGQGFLTDSPKLMSVLNLANQKQRVFSTFLDLPYSYPYLVAIQRFLG</sequence>
<reference evidence="1 2" key="1">
    <citation type="journal article" date="2015" name="Genome Biol.">
        <title>Comparative genomics of Steinernema reveals deeply conserved gene regulatory networks.</title>
        <authorList>
            <person name="Dillman A.R."/>
            <person name="Macchietto M."/>
            <person name="Porter C.F."/>
            <person name="Rogers A."/>
            <person name="Williams B."/>
            <person name="Antoshechkin I."/>
            <person name="Lee M.M."/>
            <person name="Goodwin Z."/>
            <person name="Lu X."/>
            <person name="Lewis E.E."/>
            <person name="Goodrich-Blair H."/>
            <person name="Stock S.P."/>
            <person name="Adams B.J."/>
            <person name="Sternberg P.W."/>
            <person name="Mortazavi A."/>
        </authorList>
    </citation>
    <scope>NUCLEOTIDE SEQUENCE [LARGE SCALE GENOMIC DNA]</scope>
    <source>
        <strain evidence="1 2">ALL</strain>
    </source>
</reference>
<evidence type="ECO:0000313" key="2">
    <source>
        <dbReference type="Proteomes" id="UP000298663"/>
    </source>
</evidence>